<dbReference type="InterPro" id="IPR000209">
    <property type="entry name" value="Peptidase_S8/S53_dom"/>
</dbReference>
<feature type="signal peptide" evidence="5">
    <location>
        <begin position="1"/>
        <end position="18"/>
    </location>
</feature>
<dbReference type="InterPro" id="IPR015500">
    <property type="entry name" value="Peptidase_S8_subtilisin-rel"/>
</dbReference>
<dbReference type="SUPFAM" id="SSF52743">
    <property type="entry name" value="Subtilisin-like"/>
    <property type="match status" value="1"/>
</dbReference>
<evidence type="ECO:0000313" key="7">
    <source>
        <dbReference type="EMBL" id="GGO42159.1"/>
    </source>
</evidence>
<dbReference type="InterPro" id="IPR034197">
    <property type="entry name" value="Peptidases_S8_3"/>
</dbReference>
<evidence type="ECO:0000256" key="4">
    <source>
        <dbReference type="PROSITE-ProRule" id="PRU01240"/>
    </source>
</evidence>
<feature type="active site" description="Charge relay system" evidence="4">
    <location>
        <position position="603"/>
    </location>
</feature>
<dbReference type="PANTHER" id="PTHR10795">
    <property type="entry name" value="PROPROTEIN CONVERTASE SUBTILISIN/KEXIN"/>
    <property type="match status" value="1"/>
</dbReference>
<dbReference type="EMBL" id="BMLQ01000002">
    <property type="protein sequence ID" value="GGO42159.1"/>
    <property type="molecule type" value="Genomic_DNA"/>
</dbReference>
<proteinExistence type="inferred from homology"/>
<comment type="caution">
    <text evidence="7">The sequence shown here is derived from an EMBL/GenBank/DDBJ whole genome shotgun (WGS) entry which is preliminary data.</text>
</comment>
<feature type="active site" description="Charge relay system" evidence="4">
    <location>
        <position position="179"/>
    </location>
</feature>
<dbReference type="Proteomes" id="UP000642509">
    <property type="component" value="Unassembled WGS sequence"/>
</dbReference>
<dbReference type="InterPro" id="IPR003137">
    <property type="entry name" value="PA_domain"/>
</dbReference>
<keyword evidence="8" id="KW-1185">Reference proteome</keyword>
<dbReference type="Gene3D" id="3.50.30.30">
    <property type="match status" value="1"/>
</dbReference>
<keyword evidence="3 4" id="KW-0720">Serine protease</keyword>
<name>A0ABQ2LR55_9MICC</name>
<evidence type="ECO:0000256" key="3">
    <source>
        <dbReference type="ARBA" id="ARBA00022825"/>
    </source>
</evidence>
<keyword evidence="5" id="KW-0732">Signal</keyword>
<feature type="domain" description="SLH" evidence="6">
    <location>
        <begin position="1049"/>
        <end position="1109"/>
    </location>
</feature>
<dbReference type="Pfam" id="PF00082">
    <property type="entry name" value="Peptidase_S8"/>
    <property type="match status" value="1"/>
</dbReference>
<dbReference type="Pfam" id="PF00395">
    <property type="entry name" value="SLH"/>
    <property type="match status" value="2"/>
</dbReference>
<keyword evidence="2 4" id="KW-0378">Hydrolase</keyword>
<evidence type="ECO:0000256" key="1">
    <source>
        <dbReference type="ARBA" id="ARBA00022670"/>
    </source>
</evidence>
<dbReference type="CDD" id="cd04852">
    <property type="entry name" value="Peptidases_S8_3"/>
    <property type="match status" value="1"/>
</dbReference>
<protein>
    <recommendedName>
        <fullName evidence="6">SLH domain-containing protein</fullName>
    </recommendedName>
</protein>
<dbReference type="InterPro" id="IPR045051">
    <property type="entry name" value="SBT"/>
</dbReference>
<evidence type="ECO:0000256" key="2">
    <source>
        <dbReference type="ARBA" id="ARBA00022801"/>
    </source>
</evidence>
<dbReference type="CDD" id="cd02120">
    <property type="entry name" value="PA_subtilisin_like"/>
    <property type="match status" value="1"/>
</dbReference>
<evidence type="ECO:0000313" key="8">
    <source>
        <dbReference type="Proteomes" id="UP000642509"/>
    </source>
</evidence>
<gene>
    <name evidence="7" type="ORF">GCM10010977_07280</name>
</gene>
<dbReference type="PROSITE" id="PS51272">
    <property type="entry name" value="SLH"/>
    <property type="match status" value="3"/>
</dbReference>
<evidence type="ECO:0000259" key="6">
    <source>
        <dbReference type="PROSITE" id="PS51272"/>
    </source>
</evidence>
<organism evidence="7 8">
    <name type="scientific">Citricoccus zhacaiensis</name>
    <dbReference type="NCBI Taxonomy" id="489142"/>
    <lineage>
        <taxon>Bacteria</taxon>
        <taxon>Bacillati</taxon>
        <taxon>Actinomycetota</taxon>
        <taxon>Actinomycetes</taxon>
        <taxon>Micrococcales</taxon>
        <taxon>Micrococcaceae</taxon>
        <taxon>Citricoccus</taxon>
    </lineage>
</organism>
<dbReference type="Gene3D" id="3.40.50.200">
    <property type="entry name" value="Peptidase S8/S53 domain"/>
    <property type="match status" value="1"/>
</dbReference>
<dbReference type="InterPro" id="IPR041469">
    <property type="entry name" value="Subtilisin-like_FN3"/>
</dbReference>
<accession>A0ABQ2LR55</accession>
<dbReference type="PROSITE" id="PS51892">
    <property type="entry name" value="SUBTILASE"/>
    <property type="match status" value="1"/>
</dbReference>
<sequence>MAGIGLLATPLAAMPAVAAPSGGGSYPSIDQALQAGAEYKDGRYFVILKEDPVATYQGGTDGFPATAATDGTFEAESAAAQKYDRHLTAGQLEVAASESLSVDKHFTTALNAFVSDLTAEQARELSKDERVLGVSEVQEYAPDYSSTEFLGLPGPQGAWNNQYGGLEAAGKGVVVGVIDTGYYPDQEMLAGEPVPALSGEPQVGEPYLDSAGRIAMLKADGTTFSGDCEAGEDFSGEECNSKVLSARYYSEDFEAFVPEANRDPRERLSPLDIASHGTHTATTAAGNNGVDQVFNGGHSYGEGSGVAPAAAVSVYKICWEDDNPDTGGCYGTASVAAIEQAIIDGVDVLNYSISGSNNSVVDPVSLAFKSAAEAGIFVSASAGNSGPVAQTVNHSAPWLTSVAASTFSNELSGTVEFPDGAKFRGVSSMPEGVGPAEIVLASEVELAGQQTGDVQLCAPGSLDPATAAGKIVVCDRGEVDRAAKSVAVAQAGGVGMVLVNIGGGSEDADLHAVPTVHTSDESIKELVASTDQPATLVVGDTTDLDPVPVPQIAGFSSRGPSTAVDSELLKPDVAAPGVNVLAGVSPLDPMYNGDSYGLMSGTSMAAPNLAGMAALMSAEKPDWSPMAIKSAMMTTAGDVLNADGSASADNFATGAGSADPAAMVEPGLVYEADARQWDALILGETTGRDINVASIAVNDLLGSATVTRTVTATETGTWAASGSVPGYEVTASPSTLSLSAGESEEVKITLTRTDAPADEWGQGSFTWTRPGAAAVTSPVAVRSVDVLAEDAITGEGASGAVESELEPGVTDTLEPVIEGLGLAVTDEFSKVPGDLAGAENASNHVTETVVPEGATSVTWSLNAGDGESDWDLFVITPEGAVIQEATASGSEELVLLDPVPGEYLAVSNLYSSPGGASAAATMETVVLEGDSGNLTVTPDPLAVENGQAEPVAVEWQGLTPGTWKGAIEWAPGTRSTVTVTVGEGPADCEAEDFTDNAPGSQYYDYVRWMQCDGITTGYENNTYQKHRDIARGESVAFLYRYMDSPTVTDPAEFPDVPESSTFFDAISWANAEEITTGYEDGTFRQFDEVTRGEFASFVFRTVGPEPGTVEGEGFPDVPESSAHHEAIVWMAEEGISTGYEDGNYRPGHQITRGEVAALLSRADEVTGG</sequence>
<feature type="domain" description="SLH" evidence="6">
    <location>
        <begin position="989"/>
        <end position="1048"/>
    </location>
</feature>
<dbReference type="Pfam" id="PF17766">
    <property type="entry name" value="fn3_6"/>
    <property type="match status" value="1"/>
</dbReference>
<feature type="active site" description="Charge relay system" evidence="4">
    <location>
        <position position="276"/>
    </location>
</feature>
<keyword evidence="1 4" id="KW-0645">Protease</keyword>
<dbReference type="Pfam" id="PF02225">
    <property type="entry name" value="PA"/>
    <property type="match status" value="1"/>
</dbReference>
<reference evidence="8" key="1">
    <citation type="journal article" date="2019" name="Int. J. Syst. Evol. Microbiol.">
        <title>The Global Catalogue of Microorganisms (GCM) 10K type strain sequencing project: providing services to taxonomists for standard genome sequencing and annotation.</title>
        <authorList>
            <consortium name="The Broad Institute Genomics Platform"/>
            <consortium name="The Broad Institute Genome Sequencing Center for Infectious Disease"/>
            <person name="Wu L."/>
            <person name="Ma J."/>
        </authorList>
    </citation>
    <scope>NUCLEOTIDE SEQUENCE [LARGE SCALE GENOMIC DNA]</scope>
    <source>
        <strain evidence="8">CGMCC 1.7064</strain>
    </source>
</reference>
<feature type="domain" description="SLH" evidence="6">
    <location>
        <begin position="1110"/>
        <end position="1168"/>
    </location>
</feature>
<dbReference type="Gene3D" id="2.60.40.2310">
    <property type="match status" value="1"/>
</dbReference>
<dbReference type="PRINTS" id="PR00723">
    <property type="entry name" value="SUBTILISIN"/>
</dbReference>
<comment type="similarity">
    <text evidence="4">Belongs to the peptidase S8 family.</text>
</comment>
<dbReference type="InterPro" id="IPR036852">
    <property type="entry name" value="Peptidase_S8/S53_dom_sf"/>
</dbReference>
<dbReference type="InterPro" id="IPR001119">
    <property type="entry name" value="SLH_dom"/>
</dbReference>
<evidence type="ECO:0000256" key="5">
    <source>
        <dbReference type="SAM" id="SignalP"/>
    </source>
</evidence>
<feature type="chain" id="PRO_5046339793" description="SLH domain-containing protein" evidence="5">
    <location>
        <begin position="19"/>
        <end position="1168"/>
    </location>
</feature>